<dbReference type="Proteomes" id="UP000013378">
    <property type="component" value="Unassembled WGS sequence"/>
</dbReference>
<dbReference type="EMBL" id="ARZA01000212">
    <property type="protein sequence ID" value="EOD00001.1"/>
    <property type="molecule type" value="Genomic_DNA"/>
</dbReference>
<dbReference type="STRING" id="1304284.L21TH_1944"/>
<organism evidence="1 2">
    <name type="scientific">Caldisalinibacter kiritimatiensis</name>
    <dbReference type="NCBI Taxonomy" id="1304284"/>
    <lineage>
        <taxon>Bacteria</taxon>
        <taxon>Bacillati</taxon>
        <taxon>Bacillota</taxon>
        <taxon>Tissierellia</taxon>
        <taxon>Tissierellales</taxon>
        <taxon>Thermohalobacteraceae</taxon>
        <taxon>Caldisalinibacter</taxon>
    </lineage>
</organism>
<protein>
    <submittedName>
        <fullName evidence="1">Uncharacterized protein</fullName>
    </submittedName>
</protein>
<proteinExistence type="predicted"/>
<keyword evidence="2" id="KW-1185">Reference proteome</keyword>
<gene>
    <name evidence="1" type="ORF">L21TH_1944</name>
</gene>
<reference evidence="1 2" key="1">
    <citation type="journal article" date="2015" name="Geomicrobiol. J.">
        <title>Caldisalinibacter kiritimatiensis gen. nov., sp. nov., a moderately thermohalophilic thiosulfate-reducing bacterium from a hypersaline microbial mat.</title>
        <authorList>
            <person name="Ben Hania W."/>
            <person name="Joseph M."/>
            <person name="Fiebig A."/>
            <person name="Bunk B."/>
            <person name="Klenk H.-P."/>
            <person name="Fardeau M.-L."/>
            <person name="Spring S."/>
        </authorList>
    </citation>
    <scope>NUCLEOTIDE SEQUENCE [LARGE SCALE GENOMIC DNA]</scope>
    <source>
        <strain evidence="1 2">L21-TH-D2</strain>
    </source>
</reference>
<sequence>MAVLSYEDAMKCLDNTTRSGSRRITVMRIGREHDFYCYGVGFEEEDYIKCPVDCTKFLGVQ</sequence>
<evidence type="ECO:0000313" key="2">
    <source>
        <dbReference type="Proteomes" id="UP000013378"/>
    </source>
</evidence>
<comment type="caution">
    <text evidence="1">The sequence shown here is derived from an EMBL/GenBank/DDBJ whole genome shotgun (WGS) entry which is preliminary data.</text>
</comment>
<evidence type="ECO:0000313" key="1">
    <source>
        <dbReference type="EMBL" id="EOD00001.1"/>
    </source>
</evidence>
<accession>R1CMU4</accession>
<name>R1CMU4_9FIRM</name>
<dbReference type="AlphaFoldDB" id="R1CMU4"/>